<evidence type="ECO:0000313" key="3">
    <source>
        <dbReference type="Proteomes" id="UP001500689"/>
    </source>
</evidence>
<comment type="caution">
    <text evidence="2">The sequence shown here is derived from an EMBL/GenBank/DDBJ whole genome shotgun (WGS) entry which is preliminary data.</text>
</comment>
<feature type="region of interest" description="Disordered" evidence="1">
    <location>
        <begin position="1"/>
        <end position="76"/>
    </location>
</feature>
<gene>
    <name evidence="2" type="ORF">GCM10022222_23170</name>
</gene>
<reference evidence="3" key="1">
    <citation type="journal article" date="2019" name="Int. J. Syst. Evol. Microbiol.">
        <title>The Global Catalogue of Microorganisms (GCM) 10K type strain sequencing project: providing services to taxonomists for standard genome sequencing and annotation.</title>
        <authorList>
            <consortium name="The Broad Institute Genomics Platform"/>
            <consortium name="The Broad Institute Genome Sequencing Center for Infectious Disease"/>
            <person name="Wu L."/>
            <person name="Ma J."/>
        </authorList>
    </citation>
    <scope>NUCLEOTIDE SEQUENCE [LARGE SCALE GENOMIC DNA]</scope>
    <source>
        <strain evidence="3">JCM 16898</strain>
    </source>
</reference>
<feature type="compositionally biased region" description="Pro residues" evidence="1">
    <location>
        <begin position="1"/>
        <end position="63"/>
    </location>
</feature>
<dbReference type="EMBL" id="BAAAZN010000004">
    <property type="protein sequence ID" value="GAA3538956.1"/>
    <property type="molecule type" value="Genomic_DNA"/>
</dbReference>
<sequence length="307" mass="30408">MIPFPGPNGPSPASPGPANPNPGPTNPSPSPGPAGPNPSPASPTNPSPGPAGPNPTNPIPTNPAGPGGGRVFPAGGGSVPPVARLAALPGVSTASRVAKRAVREDGREDGRLLPVVPALADLLPGGGLRRGSTVVVHSSTSLLFGLLAEVTVAGGWVAVAGVPALGVAAAAEHGVVTSRMALVPRPGAEYPAVLAALLDGVDLVVTEPRSVKADVARRLSARARHRGAVLFSLGHWPGADLELHCTPGPWTGLHGHGAGHLRTRPVEVHVRGRGAAARPRSAEVLLPGPGGHVARAGKSAGREEAAG</sequence>
<feature type="compositionally biased region" description="Gly residues" evidence="1">
    <location>
        <begin position="65"/>
        <end position="76"/>
    </location>
</feature>
<evidence type="ECO:0008006" key="4">
    <source>
        <dbReference type="Google" id="ProtNLM"/>
    </source>
</evidence>
<keyword evidence="3" id="KW-1185">Reference proteome</keyword>
<name>A0ABP6VQF5_9PSEU</name>
<accession>A0ABP6VQF5</accession>
<feature type="region of interest" description="Disordered" evidence="1">
    <location>
        <begin position="287"/>
        <end position="307"/>
    </location>
</feature>
<evidence type="ECO:0000313" key="2">
    <source>
        <dbReference type="EMBL" id="GAA3538956.1"/>
    </source>
</evidence>
<dbReference type="Proteomes" id="UP001500689">
    <property type="component" value="Unassembled WGS sequence"/>
</dbReference>
<evidence type="ECO:0000256" key="1">
    <source>
        <dbReference type="SAM" id="MobiDB-lite"/>
    </source>
</evidence>
<organism evidence="2 3">
    <name type="scientific">Amycolatopsis ultiminotia</name>
    <dbReference type="NCBI Taxonomy" id="543629"/>
    <lineage>
        <taxon>Bacteria</taxon>
        <taxon>Bacillati</taxon>
        <taxon>Actinomycetota</taxon>
        <taxon>Actinomycetes</taxon>
        <taxon>Pseudonocardiales</taxon>
        <taxon>Pseudonocardiaceae</taxon>
        <taxon>Amycolatopsis</taxon>
    </lineage>
</organism>
<proteinExistence type="predicted"/>
<protein>
    <recommendedName>
        <fullName evidence="4">AMP-binding enzyme</fullName>
    </recommendedName>
</protein>